<organism evidence="1 2">
    <name type="scientific">Brachionus calyciflorus</name>
    <dbReference type="NCBI Taxonomy" id="104777"/>
    <lineage>
        <taxon>Eukaryota</taxon>
        <taxon>Metazoa</taxon>
        <taxon>Spiralia</taxon>
        <taxon>Gnathifera</taxon>
        <taxon>Rotifera</taxon>
        <taxon>Eurotatoria</taxon>
        <taxon>Monogononta</taxon>
        <taxon>Pseudotrocha</taxon>
        <taxon>Ploima</taxon>
        <taxon>Brachionidae</taxon>
        <taxon>Brachionus</taxon>
    </lineage>
</organism>
<dbReference type="OrthoDB" id="274752at2759"/>
<proteinExistence type="predicted"/>
<evidence type="ECO:0000313" key="1">
    <source>
        <dbReference type="EMBL" id="CAF0872051.1"/>
    </source>
</evidence>
<gene>
    <name evidence="1" type="ORF">OXX778_LOCUS9984</name>
</gene>
<keyword evidence="2" id="KW-1185">Reference proteome</keyword>
<dbReference type="EMBL" id="CAJNOC010001529">
    <property type="protein sequence ID" value="CAF0872051.1"/>
    <property type="molecule type" value="Genomic_DNA"/>
</dbReference>
<dbReference type="Gene3D" id="2.40.50.140">
    <property type="entry name" value="Nucleic acid-binding proteins"/>
    <property type="match status" value="1"/>
</dbReference>
<dbReference type="Proteomes" id="UP000663879">
    <property type="component" value="Unassembled WGS sequence"/>
</dbReference>
<name>A0A813XKW9_9BILA</name>
<dbReference type="InterPro" id="IPR012340">
    <property type="entry name" value="NA-bd_OB-fold"/>
</dbReference>
<evidence type="ECO:0000313" key="2">
    <source>
        <dbReference type="Proteomes" id="UP000663879"/>
    </source>
</evidence>
<reference evidence="1" key="1">
    <citation type="submission" date="2021-02" db="EMBL/GenBank/DDBJ databases">
        <authorList>
            <person name="Nowell W R."/>
        </authorList>
    </citation>
    <scope>NUCLEOTIDE SEQUENCE</scope>
    <source>
        <strain evidence="1">Ploen Becks lab</strain>
    </source>
</reference>
<sequence>MRVFKQIPGLHILRKRTNNFQLPLAVGQVTSAPDATTREVKTADFNGSSKKGDIVLVRKMDKPLTQKKLYSIEKILFQIDNLVDPITGKKVNHDEEEIKKHLDQIAKSFSS</sequence>
<protein>
    <submittedName>
        <fullName evidence="1">Uncharacterized protein</fullName>
    </submittedName>
</protein>
<accession>A0A813XKW9</accession>
<dbReference type="AlphaFoldDB" id="A0A813XKW9"/>
<comment type="caution">
    <text evidence="1">The sequence shown here is derived from an EMBL/GenBank/DDBJ whole genome shotgun (WGS) entry which is preliminary data.</text>
</comment>